<proteinExistence type="predicted"/>
<dbReference type="SMART" id="SM00490">
    <property type="entry name" value="HELICc"/>
    <property type="match status" value="1"/>
</dbReference>
<dbReference type="Pfam" id="PF00271">
    <property type="entry name" value="Helicase_C"/>
    <property type="match status" value="1"/>
</dbReference>
<evidence type="ECO:0000259" key="8">
    <source>
        <dbReference type="PROSITE" id="PS51192"/>
    </source>
</evidence>
<evidence type="ECO:0000256" key="5">
    <source>
        <dbReference type="ARBA" id="ARBA00022840"/>
    </source>
</evidence>
<dbReference type="GO" id="GO:0004386">
    <property type="term" value="F:helicase activity"/>
    <property type="evidence" value="ECO:0007669"/>
    <property type="project" value="UniProtKB-KW"/>
</dbReference>
<evidence type="ECO:0000313" key="10">
    <source>
        <dbReference type="EMBL" id="MCU0104371.1"/>
    </source>
</evidence>
<dbReference type="PROSITE" id="PS51192">
    <property type="entry name" value="HELICASE_ATP_BIND_1"/>
    <property type="match status" value="1"/>
</dbReference>
<keyword evidence="7" id="KW-0234">DNA repair</keyword>
<evidence type="ECO:0000256" key="7">
    <source>
        <dbReference type="ARBA" id="ARBA00023204"/>
    </source>
</evidence>
<protein>
    <submittedName>
        <fullName evidence="10">ATP-dependent DNA helicase RecG</fullName>
    </submittedName>
</protein>
<dbReference type="InterPro" id="IPR045562">
    <property type="entry name" value="RecG_dom3_C"/>
</dbReference>
<dbReference type="Gene3D" id="3.40.50.300">
    <property type="entry name" value="P-loop containing nucleotide triphosphate hydrolases"/>
    <property type="match status" value="2"/>
</dbReference>
<evidence type="ECO:0000259" key="9">
    <source>
        <dbReference type="PROSITE" id="PS51194"/>
    </source>
</evidence>
<keyword evidence="11" id="KW-1185">Reference proteome</keyword>
<keyword evidence="5" id="KW-0067">ATP-binding</keyword>
<dbReference type="InterPro" id="IPR011545">
    <property type="entry name" value="DEAD/DEAH_box_helicase_dom"/>
</dbReference>
<keyword evidence="3" id="KW-0378">Hydrolase</keyword>
<dbReference type="PANTHER" id="PTHR47964:SF1">
    <property type="entry name" value="ATP-DEPENDENT DNA HELICASE HOMOLOG RECG, CHLOROPLASTIC"/>
    <property type="match status" value="1"/>
</dbReference>
<dbReference type="Pfam" id="PF00270">
    <property type="entry name" value="DEAD"/>
    <property type="match status" value="1"/>
</dbReference>
<feature type="domain" description="Helicase C-terminal" evidence="9">
    <location>
        <begin position="437"/>
        <end position="591"/>
    </location>
</feature>
<evidence type="ECO:0000256" key="2">
    <source>
        <dbReference type="ARBA" id="ARBA00022763"/>
    </source>
</evidence>
<dbReference type="SUPFAM" id="SSF52540">
    <property type="entry name" value="P-loop containing nucleoside triphosphate hydrolases"/>
    <property type="match status" value="2"/>
</dbReference>
<evidence type="ECO:0000256" key="3">
    <source>
        <dbReference type="ARBA" id="ARBA00022801"/>
    </source>
</evidence>
<keyword evidence="6" id="KW-0238">DNA-binding</keyword>
<evidence type="ECO:0000256" key="6">
    <source>
        <dbReference type="ARBA" id="ARBA00023125"/>
    </source>
</evidence>
<keyword evidence="1" id="KW-0547">Nucleotide-binding</keyword>
<evidence type="ECO:0000256" key="1">
    <source>
        <dbReference type="ARBA" id="ARBA00022741"/>
    </source>
</evidence>
<sequence length="648" mass="73975">MTRIIDLKGVGKALEIQFHSHGIYTAYDLMMRFPVKYQSFEEDSLLLAVDKTEITVRGLVIDIPKIVNHRGNLKSLHFNMLVDNEKVKVVAFRREYLKDALTEELSITVKGKFDKKKKLITASAILLKPLESSFKPVYNLDPIYDSVITKLVKQIVDQKLITIYETLPSKLIMEEGLISRQEMIHKIHLPESDKDIKDAYFRLKYEEALLFQYKMMSQKLLLEKDTKPVKQYNLEQVKSFIDTIPYELTQDQKDAVNDIFRDFKKPYPTKRLIQGDVGSGKTIVVAIGIMGAKTAGYQSALMAPTEILAEQHYNTFKTLFKDLNVALLTGATKNKAFLKSQILRGEIDLVIGTHALVTDDVVFHDLGFVIIDEQHRFGVETRESLKNKGIADIVYLTATPIPRTLAIVLFGDMDVSIIKQKPVGRKEIQTRYFQKSQQHAVFEHVKKELDLGHQAFFVAPSIDAEDRGETVIGLYERVQAIFSNYAVFMLHGKMSSNEKNDVIEQFYNTESSILVSTTVVEVGIDMPNATIMVIFDGEYFGLSQLHQLRGRVGRSELQSHCYVISDESDIERLSFFAKTNDGFLLSEYDLSRRGPGEFLGVRQSGLIRFEYADIGTDFDLFLKAKEAALWILKNEKTNQTYRTIQHLE</sequence>
<reference evidence="11" key="1">
    <citation type="submission" date="2023-07" db="EMBL/GenBank/DDBJ databases">
        <title>Novel Mycoplasma species identified in domestic and wild animals.</title>
        <authorList>
            <person name="Volokhov D.V."/>
            <person name="Furtak V.A."/>
            <person name="Zagorodnyaya T.A."/>
        </authorList>
    </citation>
    <scope>NUCLEOTIDE SEQUENCE [LARGE SCALE GENOMIC DNA]</scope>
    <source>
        <strain evidence="11">92-19</strain>
    </source>
</reference>
<evidence type="ECO:0000256" key="4">
    <source>
        <dbReference type="ARBA" id="ARBA00022806"/>
    </source>
</evidence>
<keyword evidence="2" id="KW-0227">DNA damage</keyword>
<dbReference type="InterPro" id="IPR012340">
    <property type="entry name" value="NA-bd_OB-fold"/>
</dbReference>
<dbReference type="SMART" id="SM00487">
    <property type="entry name" value="DEXDc"/>
    <property type="match status" value="1"/>
</dbReference>
<dbReference type="InterPro" id="IPR001650">
    <property type="entry name" value="Helicase_C-like"/>
</dbReference>
<dbReference type="InterPro" id="IPR014001">
    <property type="entry name" value="Helicase_ATP-bd"/>
</dbReference>
<accession>A0ABT2PVB5</accession>
<dbReference type="Proteomes" id="UP001209076">
    <property type="component" value="Unassembled WGS sequence"/>
</dbReference>
<comment type="caution">
    <text evidence="10">The sequence shown here is derived from an EMBL/GenBank/DDBJ whole genome shotgun (WGS) entry which is preliminary data.</text>
</comment>
<dbReference type="InterPro" id="IPR047112">
    <property type="entry name" value="RecG/Mfd"/>
</dbReference>
<name>A0ABT2PVB5_9MOLU</name>
<feature type="domain" description="Helicase ATP-binding" evidence="8">
    <location>
        <begin position="262"/>
        <end position="418"/>
    </location>
</feature>
<dbReference type="EMBL" id="JAOEGN010000002">
    <property type="protein sequence ID" value="MCU0104371.1"/>
    <property type="molecule type" value="Genomic_DNA"/>
</dbReference>
<evidence type="ECO:0000313" key="11">
    <source>
        <dbReference type="Proteomes" id="UP001209076"/>
    </source>
</evidence>
<organism evidence="10 11">
    <name type="scientific">Paracholeplasma vituli</name>
    <dbReference type="NCBI Taxonomy" id="69473"/>
    <lineage>
        <taxon>Bacteria</taxon>
        <taxon>Bacillati</taxon>
        <taxon>Mycoplasmatota</taxon>
        <taxon>Mollicutes</taxon>
        <taxon>Acholeplasmatales</taxon>
        <taxon>Acholeplasmataceae</taxon>
        <taxon>Paracholeplasma</taxon>
    </lineage>
</organism>
<dbReference type="Pfam" id="PF19833">
    <property type="entry name" value="RecG_dom3_C"/>
    <property type="match status" value="1"/>
</dbReference>
<keyword evidence="4 10" id="KW-0347">Helicase</keyword>
<dbReference type="InterPro" id="IPR027417">
    <property type="entry name" value="P-loop_NTPase"/>
</dbReference>
<dbReference type="RefSeq" id="WP_262095596.1">
    <property type="nucleotide sequence ID" value="NZ_JAOEGN010000002.1"/>
</dbReference>
<gene>
    <name evidence="10" type="ORF">N7603_01720</name>
</gene>
<dbReference type="SUPFAM" id="SSF50249">
    <property type="entry name" value="Nucleic acid-binding proteins"/>
    <property type="match status" value="1"/>
</dbReference>
<dbReference type="PROSITE" id="PS51194">
    <property type="entry name" value="HELICASE_CTER"/>
    <property type="match status" value="1"/>
</dbReference>
<dbReference type="PANTHER" id="PTHR47964">
    <property type="entry name" value="ATP-DEPENDENT DNA HELICASE HOMOLOG RECG, CHLOROPLASTIC"/>
    <property type="match status" value="1"/>
</dbReference>